<reference evidence="1 2" key="1">
    <citation type="submission" date="2019-02" db="EMBL/GenBank/DDBJ databases">
        <authorList>
            <consortium name="Pathogen Informatics"/>
        </authorList>
    </citation>
    <scope>NUCLEOTIDE SEQUENCE [LARGE SCALE GENOMIC DNA]</scope>
    <source>
        <strain evidence="1 2">3012STDY6944375</strain>
    </source>
</reference>
<dbReference type="KEGG" id="ctai:NCTC12078_01732"/>
<sequence length="159" mass="18535">MQKKEYTFLTSYNQFYLISDKDNFIDTLMNIDEDTYTARLGLQKNRIIIFSQSFSNIKGDIEVLETPNKIDYKKYDHIVEGGIEVYSGELQILSWPGSEVELSIELKPGKYRVRINSANLSSVKETDLAHDTDNDFYHIEIWPNENMELKVLKQSVLKL</sequence>
<proteinExistence type="predicted"/>
<organism evidence="1 2">
    <name type="scientific">Chryseobacterium taihuense</name>
    <dbReference type="NCBI Taxonomy" id="1141221"/>
    <lineage>
        <taxon>Bacteria</taxon>
        <taxon>Pseudomonadati</taxon>
        <taxon>Bacteroidota</taxon>
        <taxon>Flavobacteriia</taxon>
        <taxon>Flavobacteriales</taxon>
        <taxon>Weeksellaceae</taxon>
        <taxon>Chryseobacterium group</taxon>
        <taxon>Chryseobacterium</taxon>
    </lineage>
</organism>
<evidence type="ECO:0000313" key="1">
    <source>
        <dbReference type="EMBL" id="VFB03716.1"/>
    </source>
</evidence>
<protein>
    <submittedName>
        <fullName evidence="1">Uncharacterized protein</fullName>
    </submittedName>
</protein>
<gene>
    <name evidence="1" type="ORF">NCTC12078_01732</name>
</gene>
<dbReference type="Proteomes" id="UP000290013">
    <property type="component" value="Chromosome"/>
</dbReference>
<dbReference type="AlphaFoldDB" id="A0A4U8WDN8"/>
<accession>A0A4U8WDN8</accession>
<name>A0A4U8WDN8_9FLAO</name>
<dbReference type="EMBL" id="LR215974">
    <property type="protein sequence ID" value="VFB03716.1"/>
    <property type="molecule type" value="Genomic_DNA"/>
</dbReference>
<evidence type="ECO:0000313" key="2">
    <source>
        <dbReference type="Proteomes" id="UP000290013"/>
    </source>
</evidence>